<feature type="domain" description="CCHC-type" evidence="2">
    <location>
        <begin position="81"/>
        <end position="97"/>
    </location>
</feature>
<name>A0A7J0F9Z4_9ERIC</name>
<reference evidence="3 4" key="1">
    <citation type="submission" date="2019-07" db="EMBL/GenBank/DDBJ databases">
        <title>De Novo Assembly of kiwifruit Actinidia rufa.</title>
        <authorList>
            <person name="Sugita-Konishi S."/>
            <person name="Sato K."/>
            <person name="Mori E."/>
            <person name="Abe Y."/>
            <person name="Kisaki G."/>
            <person name="Hamano K."/>
            <person name="Suezawa K."/>
            <person name="Otani M."/>
            <person name="Fukuda T."/>
            <person name="Manabe T."/>
            <person name="Gomi K."/>
            <person name="Tabuchi M."/>
            <person name="Akimitsu K."/>
            <person name="Kataoka I."/>
        </authorList>
    </citation>
    <scope>NUCLEOTIDE SEQUENCE [LARGE SCALE GENOMIC DNA]</scope>
    <source>
        <strain evidence="4">cv. Fuchu</strain>
    </source>
</reference>
<feature type="domain" description="CCHC-type" evidence="2">
    <location>
        <begin position="123"/>
        <end position="139"/>
    </location>
</feature>
<evidence type="ECO:0000313" key="3">
    <source>
        <dbReference type="EMBL" id="GFY95433.1"/>
    </source>
</evidence>
<keyword evidence="1" id="KW-0175">Coiled coil</keyword>
<dbReference type="SMART" id="SM00343">
    <property type="entry name" value="ZnF_C2HC"/>
    <property type="match status" value="3"/>
</dbReference>
<protein>
    <recommendedName>
        <fullName evidence="2">CCHC-type domain-containing protein</fullName>
    </recommendedName>
</protein>
<dbReference type="GO" id="GO:0008270">
    <property type="term" value="F:zinc ion binding"/>
    <property type="evidence" value="ECO:0007669"/>
    <property type="project" value="InterPro"/>
</dbReference>
<evidence type="ECO:0000313" key="4">
    <source>
        <dbReference type="Proteomes" id="UP000585474"/>
    </source>
</evidence>
<dbReference type="GO" id="GO:0003676">
    <property type="term" value="F:nucleic acid binding"/>
    <property type="evidence" value="ECO:0007669"/>
    <property type="project" value="InterPro"/>
</dbReference>
<feature type="domain" description="CCHC-type" evidence="2">
    <location>
        <begin position="39"/>
        <end position="55"/>
    </location>
</feature>
<dbReference type="EMBL" id="BJWL01000010">
    <property type="protein sequence ID" value="GFY95433.1"/>
    <property type="molecule type" value="Genomic_DNA"/>
</dbReference>
<comment type="caution">
    <text evidence="3">The sequence shown here is derived from an EMBL/GenBank/DDBJ whole genome shotgun (WGS) entry which is preliminary data.</text>
</comment>
<dbReference type="AlphaFoldDB" id="A0A7J0F9Z4"/>
<evidence type="ECO:0000256" key="1">
    <source>
        <dbReference type="SAM" id="Coils"/>
    </source>
</evidence>
<dbReference type="InterPro" id="IPR001878">
    <property type="entry name" value="Znf_CCHC"/>
</dbReference>
<gene>
    <name evidence="3" type="ORF">Acr_10g0008180</name>
</gene>
<organism evidence="3 4">
    <name type="scientific">Actinidia rufa</name>
    <dbReference type="NCBI Taxonomy" id="165716"/>
    <lineage>
        <taxon>Eukaryota</taxon>
        <taxon>Viridiplantae</taxon>
        <taxon>Streptophyta</taxon>
        <taxon>Embryophyta</taxon>
        <taxon>Tracheophyta</taxon>
        <taxon>Spermatophyta</taxon>
        <taxon>Magnoliopsida</taxon>
        <taxon>eudicotyledons</taxon>
        <taxon>Gunneridae</taxon>
        <taxon>Pentapetalae</taxon>
        <taxon>asterids</taxon>
        <taxon>Ericales</taxon>
        <taxon>Actinidiaceae</taxon>
        <taxon>Actinidia</taxon>
    </lineage>
</organism>
<keyword evidence="4" id="KW-1185">Reference proteome</keyword>
<evidence type="ECO:0000259" key="2">
    <source>
        <dbReference type="SMART" id="SM00343"/>
    </source>
</evidence>
<accession>A0A7J0F9Z4</accession>
<dbReference type="Proteomes" id="UP000585474">
    <property type="component" value="Unassembled WGS sequence"/>
</dbReference>
<sequence length="1048" mass="117324">MPFENNFEVAQPNYGWGFYNSSTYSPPPPWFEEFVYDEPCPLCSSHSHIVTECPRAHEFPEFIRKYINVTQGSQGYVYNEPCLICASHSHLLTECPQAHEFPELFQNDVNTTHGSQEFVYNDPCQICFSYGHIFTKCPNAQEFSEFVQKYNNTTQGRLNPSSNNSYSYTHSHEWETHSNPSWTQEPVASIVSMPYSALSTPQQTQYQPPHWRNEDNELHTKVTNLEQSFINIEQHMEKMNSLLENLIIAQQTQEQKREVEIFYEEDNGDVCDAQSEPCNFEVEIISEDHETLAQDLVTPSKEFTQWENKVELLDCPIKSSIDVGLIDFLGVDKFNGVVEPYLIQLVNNLKTTLFKDGLVVEQQYSRRLKNKKISKYLIIWNGRIQFLSKDLSWDPVLNGDVYSLILVEEERVVVMGCVMVEIWGTRLYHFTLESLVYIALDGLVDCLVDWGSWMNNGGPLGENDTGLSVYYYFATRTLAVKNSLLGANQHSSISALNKLLVSSIYRLPVLKAASDATVDTGGLGTYLDALTAVSVSSDKLSHAPGAWLVEHGVELSSANGLDDPPSWASISKKPDVEKSDGALPPHLHASVDELCLDHTCGGHTYAPTRTILQRLESIAFVHRGVPEEGAEHLFVQRFRETRSFEMGMMVSILSQGKIAASQTISMSCSRQGPSSAKLRKRVVDPITTPIVPILVLSTDLEDSNNLAFSPFQPTGEDVIAHSYFDNDDFDTSSGKVNMALEFKTLGQKKPKAFVDPPAMSNPLTAQDSLPAPNPVLALVAPEVQEKGEMISAFLPSPSTHVELWRPEFSIAVMFPNDVVDLYTECSEEIRDLLVMQQVQSLQGATTISDLMTQQSNELKKSKKKVINLESEMKQANIGLATTEQLKLDLAAIEKARDASYAVATQAQNEVVIDAARAQKDKSLHDLIKLRKVACGLIFERLACLTELRISIDHSAWTKIAPEVELLDSPEPYSPLFCTGFNEEEYMNQPTKKVANRTLRAKASSSGVLRWGKQLENEGMRVKTSIPSHRGQSSAFLGNSIGYLRMIAK</sequence>
<feature type="coiled-coil region" evidence="1">
    <location>
        <begin position="851"/>
        <end position="878"/>
    </location>
</feature>
<proteinExistence type="predicted"/>